<dbReference type="Pfam" id="PF21153">
    <property type="entry name" value="NSUN5_N"/>
    <property type="match status" value="1"/>
</dbReference>
<sequence>MAPPKRVGTAAAETGRERRMSNAERSSYFARREAAKVLRSVLQGDARRRAVASIKSLVFSPSVRNKKATFALVCQTLKHLSILKDVLEAANVLNSKWKSQKELIFIVTYDILFGQDTVAVGAAEKFILLRKDALQSALAQLLVKKKVKRTEDLLLHYQTPVVLLSSELASHGILGSNEVIMPENWLFITVPIRQQDACQYKYNIAYVPKPRYVRVNTLKLGVEPAIHELGKQNTVKRDDMVPDLLMLPPGTDLHDHPLVKNGSVFLQGKASSMVAVALDPEPGWEVLDACSAPGNKTVHLAALMRGKGKIIACELNKERVKRLEDTIDRSLHVKVLHGDFLNLNTKDPLYSKVRAILLDPSCSGSGTAAERLDHLLPSYTTGHAAADADTGRVNKLAAFQRKALAHALSFPAVERVVYSTCSISQTENEDVVNSVLPFAVSHGFQLETPFPRWPRRGLPVFQGSEHLLRTDPEKDQEGFFIALFVRKSIIGSPEKPPRNNYKTSETLSAGNHLNPRCQNTEETSPLRQKKILNKRSLLLPSHTRMSKMLLYPRITKRRMIKSVHCQCADANCRTN</sequence>
<comment type="similarity">
    <text evidence="6">Belongs to the class I-like SAM-binding methyltransferase superfamily. RsmB/NOP family.</text>
</comment>
<evidence type="ECO:0000313" key="9">
    <source>
        <dbReference type="EMBL" id="KAF8393576.1"/>
    </source>
</evidence>
<name>A0A834YXR5_TETSI</name>
<feature type="active site" description="Nucleophile" evidence="6">
    <location>
        <position position="421"/>
    </location>
</feature>
<evidence type="ECO:0000259" key="8">
    <source>
        <dbReference type="PROSITE" id="PS51686"/>
    </source>
</evidence>
<evidence type="ECO:0000256" key="2">
    <source>
        <dbReference type="ARBA" id="ARBA00022679"/>
    </source>
</evidence>
<comment type="catalytic activity">
    <reaction evidence="5">
        <text>a cytidine in 25S rRNA + S-adenosyl-L-methionine = a 5-methylcytidine in 25S rRNA + S-adenosyl-L-homocysteine + H(+)</text>
        <dbReference type="Rhea" id="RHEA:47780"/>
        <dbReference type="Rhea" id="RHEA-COMP:11911"/>
        <dbReference type="Rhea" id="RHEA-COMP:11912"/>
        <dbReference type="ChEBI" id="CHEBI:15378"/>
        <dbReference type="ChEBI" id="CHEBI:57856"/>
        <dbReference type="ChEBI" id="CHEBI:59789"/>
        <dbReference type="ChEBI" id="CHEBI:74483"/>
        <dbReference type="ChEBI" id="CHEBI:82748"/>
    </reaction>
</comment>
<dbReference type="InterPro" id="IPR001678">
    <property type="entry name" value="MeTrfase_RsmB-F_NOP2_dom"/>
</dbReference>
<dbReference type="Gene3D" id="3.30.70.1170">
    <property type="entry name" value="Sun protein, domain 3"/>
    <property type="match status" value="1"/>
</dbReference>
<evidence type="ECO:0000256" key="5">
    <source>
        <dbReference type="ARBA" id="ARBA00053002"/>
    </source>
</evidence>
<dbReference type="EMBL" id="JABCRI010000015">
    <property type="protein sequence ID" value="KAF8393576.1"/>
    <property type="molecule type" value="Genomic_DNA"/>
</dbReference>
<keyword evidence="3 6" id="KW-0949">S-adenosyl-L-methionine</keyword>
<keyword evidence="10" id="KW-1185">Reference proteome</keyword>
<evidence type="ECO:0000256" key="3">
    <source>
        <dbReference type="ARBA" id="ARBA00022691"/>
    </source>
</evidence>
<evidence type="ECO:0000313" key="10">
    <source>
        <dbReference type="Proteomes" id="UP000655225"/>
    </source>
</evidence>
<dbReference type="OrthoDB" id="435282at2759"/>
<dbReference type="GO" id="GO:0005730">
    <property type="term" value="C:nucleolus"/>
    <property type="evidence" value="ECO:0007669"/>
    <property type="project" value="TreeGrafter"/>
</dbReference>
<dbReference type="OMA" id="IPERECR"/>
<keyword evidence="4 6" id="KW-0694">RNA-binding</keyword>
<evidence type="ECO:0000256" key="6">
    <source>
        <dbReference type="PROSITE-ProRule" id="PRU01023"/>
    </source>
</evidence>
<proteinExistence type="inferred from homology"/>
<dbReference type="PRINTS" id="PR02008">
    <property type="entry name" value="RCMTFAMILY"/>
</dbReference>
<feature type="binding site" evidence="6">
    <location>
        <position position="339"/>
    </location>
    <ligand>
        <name>S-adenosyl-L-methionine</name>
        <dbReference type="ChEBI" id="CHEBI:59789"/>
    </ligand>
</feature>
<feature type="region of interest" description="Disordered" evidence="7">
    <location>
        <begin position="1"/>
        <end position="23"/>
    </location>
</feature>
<dbReference type="InterPro" id="IPR023267">
    <property type="entry name" value="RCMT"/>
</dbReference>
<gene>
    <name evidence="9" type="ORF">HHK36_021820</name>
</gene>
<organism evidence="9 10">
    <name type="scientific">Tetracentron sinense</name>
    <name type="common">Spur-leaf</name>
    <dbReference type="NCBI Taxonomy" id="13715"/>
    <lineage>
        <taxon>Eukaryota</taxon>
        <taxon>Viridiplantae</taxon>
        <taxon>Streptophyta</taxon>
        <taxon>Embryophyta</taxon>
        <taxon>Tracheophyta</taxon>
        <taxon>Spermatophyta</taxon>
        <taxon>Magnoliopsida</taxon>
        <taxon>Trochodendrales</taxon>
        <taxon>Trochodendraceae</taxon>
        <taxon>Tetracentron</taxon>
    </lineage>
</organism>
<dbReference type="GO" id="GO:0070475">
    <property type="term" value="P:rRNA base methylation"/>
    <property type="evidence" value="ECO:0007669"/>
    <property type="project" value="TreeGrafter"/>
</dbReference>
<comment type="caution">
    <text evidence="9">The sequence shown here is derived from an EMBL/GenBank/DDBJ whole genome shotgun (WGS) entry which is preliminary data.</text>
</comment>
<keyword evidence="2 6" id="KW-0808">Transferase</keyword>
<protein>
    <recommendedName>
        <fullName evidence="8">SAM-dependent MTase RsmB/NOP-type domain-containing protein</fullName>
    </recommendedName>
</protein>
<dbReference type="SUPFAM" id="SSF53335">
    <property type="entry name" value="S-adenosyl-L-methionine-dependent methyltransferases"/>
    <property type="match status" value="1"/>
</dbReference>
<evidence type="ECO:0000256" key="1">
    <source>
        <dbReference type="ARBA" id="ARBA00022603"/>
    </source>
</evidence>
<dbReference type="Gene3D" id="3.40.50.150">
    <property type="entry name" value="Vaccinia Virus protein VP39"/>
    <property type="match status" value="1"/>
</dbReference>
<dbReference type="InterPro" id="IPR048889">
    <property type="entry name" value="NSUN5_RCM1_N"/>
</dbReference>
<dbReference type="InterPro" id="IPR049560">
    <property type="entry name" value="MeTrfase_RsmB-F_NOP2_cat"/>
</dbReference>
<dbReference type="InterPro" id="IPR049561">
    <property type="entry name" value="NSUN5_7_fdxn-like"/>
</dbReference>
<dbReference type="PANTHER" id="PTHR22807">
    <property type="entry name" value="NOP2 YEAST -RELATED NOL1/NOP2/FMU SUN DOMAIN-CONTAINING"/>
    <property type="match status" value="1"/>
</dbReference>
<reference evidence="9 10" key="1">
    <citation type="submission" date="2020-04" db="EMBL/GenBank/DDBJ databases">
        <title>Plant Genome Project.</title>
        <authorList>
            <person name="Zhang R.-G."/>
        </authorList>
    </citation>
    <scope>NUCLEOTIDE SEQUENCE [LARGE SCALE GENOMIC DNA]</scope>
    <source>
        <strain evidence="9">YNK0</strain>
        <tissue evidence="9">Leaf</tissue>
    </source>
</reference>
<dbReference type="Proteomes" id="UP000655225">
    <property type="component" value="Unassembled WGS sequence"/>
</dbReference>
<feature type="binding site" evidence="6">
    <location>
        <position position="314"/>
    </location>
    <ligand>
        <name>S-adenosyl-L-methionine</name>
        <dbReference type="ChEBI" id="CHEBI:59789"/>
    </ligand>
</feature>
<dbReference type="Pfam" id="PF01189">
    <property type="entry name" value="Methyltr_RsmB-F"/>
    <property type="match status" value="1"/>
</dbReference>
<accession>A0A834YXR5</accession>
<dbReference type="InterPro" id="IPR029063">
    <property type="entry name" value="SAM-dependent_MTases_sf"/>
</dbReference>
<feature type="region of interest" description="Disordered" evidence="7">
    <location>
        <begin position="494"/>
        <end position="526"/>
    </location>
</feature>
<feature type="compositionally biased region" description="Polar residues" evidence="7">
    <location>
        <begin position="500"/>
        <end position="526"/>
    </location>
</feature>
<dbReference type="FunFam" id="3.40.50.150:FF:000164">
    <property type="entry name" value="Methyltransferase NSUN5, putative"/>
    <property type="match status" value="1"/>
</dbReference>
<feature type="domain" description="SAM-dependent MTase RsmB/NOP-type" evidence="8">
    <location>
        <begin position="201"/>
        <end position="487"/>
    </location>
</feature>
<keyword evidence="1 6" id="KW-0489">Methyltransferase</keyword>
<dbReference type="GO" id="GO:0008173">
    <property type="term" value="F:RNA methyltransferase activity"/>
    <property type="evidence" value="ECO:0007669"/>
    <property type="project" value="InterPro"/>
</dbReference>
<dbReference type="PROSITE" id="PS51686">
    <property type="entry name" value="SAM_MT_RSMB_NOP"/>
    <property type="match status" value="1"/>
</dbReference>
<dbReference type="PANTHER" id="PTHR22807:SF4">
    <property type="entry name" value="28S RRNA (CYTOSINE-C(5))-METHYLTRANSFERASE"/>
    <property type="match status" value="1"/>
</dbReference>
<evidence type="ECO:0000256" key="4">
    <source>
        <dbReference type="ARBA" id="ARBA00022884"/>
    </source>
</evidence>
<feature type="binding site" evidence="6">
    <location>
        <position position="359"/>
    </location>
    <ligand>
        <name>S-adenosyl-L-methionine</name>
        <dbReference type="ChEBI" id="CHEBI:59789"/>
    </ligand>
</feature>
<evidence type="ECO:0000256" key="7">
    <source>
        <dbReference type="SAM" id="MobiDB-lite"/>
    </source>
</evidence>
<feature type="binding site" evidence="6">
    <location>
        <begin position="290"/>
        <end position="296"/>
    </location>
    <ligand>
        <name>S-adenosyl-L-methionine</name>
        <dbReference type="ChEBI" id="CHEBI:59789"/>
    </ligand>
</feature>
<dbReference type="Pfam" id="PF21148">
    <property type="entry name" value="NSUN5_fdxn-like"/>
    <property type="match status" value="1"/>
</dbReference>
<dbReference type="GO" id="GO:0003723">
    <property type="term" value="F:RNA binding"/>
    <property type="evidence" value="ECO:0007669"/>
    <property type="project" value="UniProtKB-UniRule"/>
</dbReference>
<dbReference type="AlphaFoldDB" id="A0A834YXR5"/>